<dbReference type="CDD" id="cd11063">
    <property type="entry name" value="CYP52"/>
    <property type="match status" value="1"/>
</dbReference>
<evidence type="ECO:0000256" key="7">
    <source>
        <dbReference type="ARBA" id="ARBA00023033"/>
    </source>
</evidence>
<dbReference type="InterPro" id="IPR002402">
    <property type="entry name" value="Cyt_P450_E_grp-II"/>
</dbReference>
<dbReference type="EMBL" id="ML119675">
    <property type="protein sequence ID" value="RPA81947.1"/>
    <property type="molecule type" value="Genomic_DNA"/>
</dbReference>
<dbReference type="STRING" id="1160509.A0A3N4I8Z2"/>
<feature type="non-terminal residue" evidence="10">
    <location>
        <position position="472"/>
    </location>
</feature>
<keyword evidence="7 9" id="KW-0503">Monooxygenase</keyword>
<dbReference type="InterPro" id="IPR001128">
    <property type="entry name" value="Cyt_P450"/>
</dbReference>
<dbReference type="Proteomes" id="UP000275078">
    <property type="component" value="Unassembled WGS sequence"/>
</dbReference>
<name>A0A3N4I8Z2_ASCIM</name>
<dbReference type="SUPFAM" id="SSF48264">
    <property type="entry name" value="Cytochrome P450"/>
    <property type="match status" value="1"/>
</dbReference>
<evidence type="ECO:0000256" key="1">
    <source>
        <dbReference type="ARBA" id="ARBA00001971"/>
    </source>
</evidence>
<evidence type="ECO:0000256" key="6">
    <source>
        <dbReference type="ARBA" id="ARBA00023004"/>
    </source>
</evidence>
<proteinExistence type="inferred from homology"/>
<dbReference type="InterPro" id="IPR002974">
    <property type="entry name" value="Cyt_P450_E_CYP52_ascomycetes"/>
</dbReference>
<evidence type="ECO:0000256" key="4">
    <source>
        <dbReference type="ARBA" id="ARBA00022723"/>
    </source>
</evidence>
<sequence length="472" mass="53946">RANKARAAGCRDPIRIGTSRFFGFRTLQTFLRAAKNHAVTWFFVDSFKQYGNTYKMKMFGAGDSIFTIEPDNIKAVLATDFEHFDLQHRYLALKPVFGDGIFNADGERWKYARGLLRPQFVKKTIANLSKIERHFQSLFTRISKDIKDGDIMDGGKVDLQPLFLRLALDSSTDFLLGYSANSLLQTQEEAAARTELPKENAPYKYGFMEAFDKTNSLSMLAFRLGALRFLVHWRKDFRECKRIVHTFFETQIDRGIQLRKELDGKTSDAEGNYDNFLQALLSSTDDRLLIRDQLTNILLAGRDTTSAVLSFTLFILARHQPAYNKLRSEVLAAFGRDTSNFSFQSLKSCTYLQWVLNEVLRLYPAVPTNRRNGNADLILPTGGGPDGKSPIFCPKGTQVYYVVFALHRRKDIYGSDADEFVPERWDSTKRKLPVGWEYLPFNGGPRICIGQQYALTEIAYIVARLLQVFERV</sequence>
<dbReference type="InterPro" id="IPR017972">
    <property type="entry name" value="Cyt_P450_CS"/>
</dbReference>
<comment type="cofactor">
    <cofactor evidence="1 8">
        <name>heme</name>
        <dbReference type="ChEBI" id="CHEBI:30413"/>
    </cofactor>
</comment>
<dbReference type="InterPro" id="IPR047146">
    <property type="entry name" value="Cyt_P450_E_CYP52_fungi"/>
</dbReference>
<keyword evidence="6 8" id="KW-0408">Iron</keyword>
<dbReference type="GO" id="GO:0005506">
    <property type="term" value="F:iron ion binding"/>
    <property type="evidence" value="ECO:0007669"/>
    <property type="project" value="InterPro"/>
</dbReference>
<evidence type="ECO:0000256" key="8">
    <source>
        <dbReference type="PIRSR" id="PIRSR602402-1"/>
    </source>
</evidence>
<dbReference type="AlphaFoldDB" id="A0A3N4I8Z2"/>
<evidence type="ECO:0000313" key="10">
    <source>
        <dbReference type="EMBL" id="RPA81947.1"/>
    </source>
</evidence>
<dbReference type="InterPro" id="IPR036396">
    <property type="entry name" value="Cyt_P450_sf"/>
</dbReference>
<evidence type="ECO:0000256" key="9">
    <source>
        <dbReference type="RuleBase" id="RU000461"/>
    </source>
</evidence>
<dbReference type="PANTHER" id="PTHR24287">
    <property type="entry name" value="P450, PUTATIVE (EUROFUNG)-RELATED"/>
    <property type="match status" value="1"/>
</dbReference>
<organism evidence="10 11">
    <name type="scientific">Ascobolus immersus RN42</name>
    <dbReference type="NCBI Taxonomy" id="1160509"/>
    <lineage>
        <taxon>Eukaryota</taxon>
        <taxon>Fungi</taxon>
        <taxon>Dikarya</taxon>
        <taxon>Ascomycota</taxon>
        <taxon>Pezizomycotina</taxon>
        <taxon>Pezizomycetes</taxon>
        <taxon>Pezizales</taxon>
        <taxon>Ascobolaceae</taxon>
        <taxon>Ascobolus</taxon>
    </lineage>
</organism>
<comment type="similarity">
    <text evidence="2 9">Belongs to the cytochrome P450 family.</text>
</comment>
<dbReference type="Gene3D" id="1.10.630.10">
    <property type="entry name" value="Cytochrome P450"/>
    <property type="match status" value="1"/>
</dbReference>
<dbReference type="PRINTS" id="PR00385">
    <property type="entry name" value="P450"/>
</dbReference>
<dbReference type="PROSITE" id="PS00086">
    <property type="entry name" value="CYTOCHROME_P450"/>
    <property type="match status" value="1"/>
</dbReference>
<dbReference type="OrthoDB" id="1470350at2759"/>
<protein>
    <submittedName>
        <fullName evidence="10">Cytochrome P450</fullName>
    </submittedName>
</protein>
<feature type="binding site" description="axial binding residue" evidence="8">
    <location>
        <position position="448"/>
    </location>
    <ligand>
        <name>heme</name>
        <dbReference type="ChEBI" id="CHEBI:30413"/>
    </ligand>
    <ligandPart>
        <name>Fe</name>
        <dbReference type="ChEBI" id="CHEBI:18248"/>
    </ligandPart>
</feature>
<dbReference type="GO" id="GO:0020037">
    <property type="term" value="F:heme binding"/>
    <property type="evidence" value="ECO:0007669"/>
    <property type="project" value="InterPro"/>
</dbReference>
<evidence type="ECO:0000313" key="11">
    <source>
        <dbReference type="Proteomes" id="UP000275078"/>
    </source>
</evidence>
<dbReference type="PANTHER" id="PTHR24287:SF1">
    <property type="entry name" value="P450, PUTATIVE (EUROFUNG)-RELATED"/>
    <property type="match status" value="1"/>
</dbReference>
<keyword evidence="11" id="KW-1185">Reference proteome</keyword>
<reference evidence="10 11" key="1">
    <citation type="journal article" date="2018" name="Nat. Ecol. Evol.">
        <title>Pezizomycetes genomes reveal the molecular basis of ectomycorrhizal truffle lifestyle.</title>
        <authorList>
            <person name="Murat C."/>
            <person name="Payen T."/>
            <person name="Noel B."/>
            <person name="Kuo A."/>
            <person name="Morin E."/>
            <person name="Chen J."/>
            <person name="Kohler A."/>
            <person name="Krizsan K."/>
            <person name="Balestrini R."/>
            <person name="Da Silva C."/>
            <person name="Montanini B."/>
            <person name="Hainaut M."/>
            <person name="Levati E."/>
            <person name="Barry K.W."/>
            <person name="Belfiori B."/>
            <person name="Cichocki N."/>
            <person name="Clum A."/>
            <person name="Dockter R.B."/>
            <person name="Fauchery L."/>
            <person name="Guy J."/>
            <person name="Iotti M."/>
            <person name="Le Tacon F."/>
            <person name="Lindquist E.A."/>
            <person name="Lipzen A."/>
            <person name="Malagnac F."/>
            <person name="Mello A."/>
            <person name="Molinier V."/>
            <person name="Miyauchi S."/>
            <person name="Poulain J."/>
            <person name="Riccioni C."/>
            <person name="Rubini A."/>
            <person name="Sitrit Y."/>
            <person name="Splivallo R."/>
            <person name="Traeger S."/>
            <person name="Wang M."/>
            <person name="Zifcakova L."/>
            <person name="Wipf D."/>
            <person name="Zambonelli A."/>
            <person name="Paolocci F."/>
            <person name="Nowrousian M."/>
            <person name="Ottonello S."/>
            <person name="Baldrian P."/>
            <person name="Spatafora J.W."/>
            <person name="Henrissat B."/>
            <person name="Nagy L.G."/>
            <person name="Aury J.M."/>
            <person name="Wincker P."/>
            <person name="Grigoriev I.V."/>
            <person name="Bonfante P."/>
            <person name="Martin F.M."/>
        </authorList>
    </citation>
    <scope>NUCLEOTIDE SEQUENCE [LARGE SCALE GENOMIC DNA]</scope>
    <source>
        <strain evidence="10 11">RN42</strain>
    </source>
</reference>
<gene>
    <name evidence="10" type="ORF">BJ508DRAFT_189391</name>
</gene>
<dbReference type="GO" id="GO:0016712">
    <property type="term" value="F:oxidoreductase activity, acting on paired donors, with incorporation or reduction of molecular oxygen, reduced flavin or flavoprotein as one donor, and incorporation of one atom of oxygen"/>
    <property type="evidence" value="ECO:0007669"/>
    <property type="project" value="InterPro"/>
</dbReference>
<evidence type="ECO:0000256" key="2">
    <source>
        <dbReference type="ARBA" id="ARBA00010617"/>
    </source>
</evidence>
<dbReference type="PRINTS" id="PR01239">
    <property type="entry name" value="EP450IICYP52"/>
</dbReference>
<dbReference type="PRINTS" id="PR00464">
    <property type="entry name" value="EP450II"/>
</dbReference>
<feature type="non-terminal residue" evidence="10">
    <location>
        <position position="1"/>
    </location>
</feature>
<keyword evidence="3 8" id="KW-0349">Heme</keyword>
<evidence type="ECO:0000256" key="5">
    <source>
        <dbReference type="ARBA" id="ARBA00023002"/>
    </source>
</evidence>
<keyword evidence="5 9" id="KW-0560">Oxidoreductase</keyword>
<accession>A0A3N4I8Z2</accession>
<dbReference type="Pfam" id="PF00067">
    <property type="entry name" value="p450"/>
    <property type="match status" value="1"/>
</dbReference>
<evidence type="ECO:0000256" key="3">
    <source>
        <dbReference type="ARBA" id="ARBA00022617"/>
    </source>
</evidence>
<keyword evidence="4 8" id="KW-0479">Metal-binding</keyword>